<comment type="caution">
    <text evidence="1">The sequence shown here is derived from an EMBL/GenBank/DDBJ whole genome shotgun (WGS) entry which is preliminary data.</text>
</comment>
<accession>A0A1R3K0J9</accession>
<organism evidence="1 2">
    <name type="scientific">Corchorus olitorius</name>
    <dbReference type="NCBI Taxonomy" id="93759"/>
    <lineage>
        <taxon>Eukaryota</taxon>
        <taxon>Viridiplantae</taxon>
        <taxon>Streptophyta</taxon>
        <taxon>Embryophyta</taxon>
        <taxon>Tracheophyta</taxon>
        <taxon>Spermatophyta</taxon>
        <taxon>Magnoliopsida</taxon>
        <taxon>eudicotyledons</taxon>
        <taxon>Gunneridae</taxon>
        <taxon>Pentapetalae</taxon>
        <taxon>rosids</taxon>
        <taxon>malvids</taxon>
        <taxon>Malvales</taxon>
        <taxon>Malvaceae</taxon>
        <taxon>Grewioideae</taxon>
        <taxon>Apeibeae</taxon>
        <taxon>Corchorus</taxon>
    </lineage>
</organism>
<dbReference type="EMBL" id="AWUE01014928">
    <property type="protein sequence ID" value="OMP00620.1"/>
    <property type="molecule type" value="Genomic_DNA"/>
</dbReference>
<name>A0A1R3K0J9_9ROSI</name>
<evidence type="ECO:0000313" key="1">
    <source>
        <dbReference type="EMBL" id="OMP00620.1"/>
    </source>
</evidence>
<dbReference type="AlphaFoldDB" id="A0A1R3K0J9"/>
<proteinExistence type="predicted"/>
<dbReference type="Proteomes" id="UP000187203">
    <property type="component" value="Unassembled WGS sequence"/>
</dbReference>
<reference evidence="2" key="1">
    <citation type="submission" date="2013-09" db="EMBL/GenBank/DDBJ databases">
        <title>Corchorus olitorius genome sequencing.</title>
        <authorList>
            <person name="Alam M."/>
            <person name="Haque M.S."/>
            <person name="Islam M.S."/>
            <person name="Emdad E.M."/>
            <person name="Islam M.M."/>
            <person name="Ahmed B."/>
            <person name="Halim A."/>
            <person name="Hossen Q.M.M."/>
            <person name="Hossain M.Z."/>
            <person name="Ahmed R."/>
            <person name="Khan M.M."/>
            <person name="Islam R."/>
            <person name="Rashid M.M."/>
            <person name="Khan S.A."/>
            <person name="Rahman M.S."/>
            <person name="Alam M."/>
            <person name="Yahiya A.S."/>
            <person name="Khan M.S."/>
            <person name="Azam M.S."/>
            <person name="Haque T."/>
            <person name="Lashkar M.Z.H."/>
            <person name="Akhand A.I."/>
            <person name="Morshed G."/>
            <person name="Roy S."/>
            <person name="Uddin K.S."/>
            <person name="Rabeya T."/>
            <person name="Hossain A.S."/>
            <person name="Chowdhury A."/>
            <person name="Snigdha A.R."/>
            <person name="Mortoza M.S."/>
            <person name="Matin S.A."/>
            <person name="Hoque S.M.E."/>
            <person name="Islam M.K."/>
            <person name="Roy D.K."/>
            <person name="Haider R."/>
            <person name="Moosa M.M."/>
            <person name="Elias S.M."/>
            <person name="Hasan A.M."/>
            <person name="Jahan S."/>
            <person name="Shafiuddin M."/>
            <person name="Mahmood N."/>
            <person name="Shommy N.S."/>
        </authorList>
    </citation>
    <scope>NUCLEOTIDE SEQUENCE [LARGE SCALE GENOMIC DNA]</scope>
    <source>
        <strain evidence="2">cv. O-4</strain>
    </source>
</reference>
<keyword evidence="2" id="KW-1185">Reference proteome</keyword>
<sequence length="40" mass="4425">MASRTRVLSEMASKLTNLARTFSLAALLAIHYSQMLPLAF</sequence>
<protein>
    <submittedName>
        <fullName evidence="1">DNA repair protein RAD51-like 3</fullName>
    </submittedName>
</protein>
<evidence type="ECO:0000313" key="2">
    <source>
        <dbReference type="Proteomes" id="UP000187203"/>
    </source>
</evidence>
<gene>
    <name evidence="1" type="ORF">COLO4_12527</name>
</gene>